<dbReference type="FunFam" id="3.40.50.720:FF:000121">
    <property type="entry name" value="Prostaglandin reductase 2"/>
    <property type="match status" value="1"/>
</dbReference>
<dbReference type="Pfam" id="PF16884">
    <property type="entry name" value="ADH_N_2"/>
    <property type="match status" value="1"/>
</dbReference>
<dbReference type="Pfam" id="PF00107">
    <property type="entry name" value="ADH_zinc_N"/>
    <property type="match status" value="1"/>
</dbReference>
<dbReference type="PANTHER" id="PTHR43205">
    <property type="entry name" value="PROSTAGLANDIN REDUCTASE"/>
    <property type="match status" value="1"/>
</dbReference>
<dbReference type="GO" id="GO:0016628">
    <property type="term" value="F:oxidoreductase activity, acting on the CH-CH group of donors, NAD or NADP as acceptor"/>
    <property type="evidence" value="ECO:0007669"/>
    <property type="project" value="InterPro"/>
</dbReference>
<dbReference type="EMBL" id="JMSN01000025">
    <property type="protein sequence ID" value="KDN48426.1"/>
    <property type="molecule type" value="Genomic_DNA"/>
</dbReference>
<dbReference type="SMART" id="SM00829">
    <property type="entry name" value="PKS_ER"/>
    <property type="match status" value="1"/>
</dbReference>
<gene>
    <name evidence="3" type="ORF">K437DRAFT_255531</name>
</gene>
<dbReference type="Proteomes" id="UP000027361">
    <property type="component" value="Unassembled WGS sequence"/>
</dbReference>
<keyword evidence="4" id="KW-1185">Reference proteome</keyword>
<keyword evidence="1" id="KW-0560">Oxidoreductase</keyword>
<dbReference type="InterPro" id="IPR013149">
    <property type="entry name" value="ADH-like_C"/>
</dbReference>
<dbReference type="InterPro" id="IPR036291">
    <property type="entry name" value="NAD(P)-bd_dom_sf"/>
</dbReference>
<dbReference type="InterPro" id="IPR020843">
    <property type="entry name" value="ER"/>
</dbReference>
<dbReference type="AlphaFoldDB" id="A0A066W3Z0"/>
<dbReference type="Gene3D" id="3.90.180.10">
    <property type="entry name" value="Medium-chain alcohol dehydrogenases, catalytic domain"/>
    <property type="match status" value="1"/>
</dbReference>
<protein>
    <submittedName>
        <fullName evidence="3">NAD(P)-binding protein</fullName>
    </submittedName>
</protein>
<evidence type="ECO:0000313" key="3">
    <source>
        <dbReference type="EMBL" id="KDN48426.1"/>
    </source>
</evidence>
<evidence type="ECO:0000256" key="1">
    <source>
        <dbReference type="ARBA" id="ARBA00023002"/>
    </source>
</evidence>
<dbReference type="CDD" id="cd05288">
    <property type="entry name" value="PGDH"/>
    <property type="match status" value="1"/>
</dbReference>
<dbReference type="OMA" id="EEKCRYA"/>
<dbReference type="RefSeq" id="XP_013244082.1">
    <property type="nucleotide sequence ID" value="XM_013388628.1"/>
</dbReference>
<feature type="domain" description="Enoyl reductase (ER)" evidence="2">
    <location>
        <begin position="27"/>
        <end position="345"/>
    </location>
</feature>
<sequence length="350" mass="37699">MSLPSTNTQIVLRERPIGSIDPGLGSGTFESKATPLDASSLAAGQVLVKVLYCSLDPAMRGWLRDARSYLPPVQIGEVMRSAGLGVVVASNDAVFQAGDFVYGITGWQEFAALPGKELQKLDMSIPGVELLDWIGPLGSSGQTAYWGLMDVGELKGNGQTVVITGAAGSVGTIACQIAKLKGAKVIAVAGGAEKCDWLKSELGVDEALDYKEENFQKKFREVVCKKYGYIDIMFDNVGGDILDMSLLCLKPKAHVVLCGSISDYNNTDVKGLRNYQSLIAMKARMQGFIVFEYAKRYPEAANDIVGWMNEGKIKRNFHVVKGGVQGCPQALIDLFAGKNKGKMVADIAWQ</sequence>
<dbReference type="FunCoup" id="A0A066W3Z0">
    <property type="interactions" value="54"/>
</dbReference>
<dbReference type="Gene3D" id="3.40.50.720">
    <property type="entry name" value="NAD(P)-binding Rossmann-like Domain"/>
    <property type="match status" value="1"/>
</dbReference>
<proteinExistence type="predicted"/>
<dbReference type="SUPFAM" id="SSF51735">
    <property type="entry name" value="NAD(P)-binding Rossmann-fold domains"/>
    <property type="match status" value="1"/>
</dbReference>
<organism evidence="3 4">
    <name type="scientific">Tilletiaria anomala (strain ATCC 24038 / CBS 436.72 / UBC 951)</name>
    <dbReference type="NCBI Taxonomy" id="1037660"/>
    <lineage>
        <taxon>Eukaryota</taxon>
        <taxon>Fungi</taxon>
        <taxon>Dikarya</taxon>
        <taxon>Basidiomycota</taxon>
        <taxon>Ustilaginomycotina</taxon>
        <taxon>Exobasidiomycetes</taxon>
        <taxon>Georgefischeriales</taxon>
        <taxon>Tilletiariaceae</taxon>
        <taxon>Tilletiaria</taxon>
    </lineage>
</organism>
<dbReference type="SUPFAM" id="SSF50129">
    <property type="entry name" value="GroES-like"/>
    <property type="match status" value="1"/>
</dbReference>
<name>A0A066W3Z0_TILAU</name>
<comment type="caution">
    <text evidence="3">The sequence shown here is derived from an EMBL/GenBank/DDBJ whole genome shotgun (WGS) entry which is preliminary data.</text>
</comment>
<dbReference type="InterPro" id="IPR041694">
    <property type="entry name" value="ADH_N_2"/>
</dbReference>
<reference evidence="3 4" key="1">
    <citation type="submission" date="2014-05" db="EMBL/GenBank/DDBJ databases">
        <title>Draft genome sequence of a rare smut relative, Tilletiaria anomala UBC 951.</title>
        <authorList>
            <consortium name="DOE Joint Genome Institute"/>
            <person name="Toome M."/>
            <person name="Kuo A."/>
            <person name="Henrissat B."/>
            <person name="Lipzen A."/>
            <person name="Tritt A."/>
            <person name="Yoshinaga Y."/>
            <person name="Zane M."/>
            <person name="Barry K."/>
            <person name="Grigoriev I.V."/>
            <person name="Spatafora J.W."/>
            <person name="Aimea M.C."/>
        </authorList>
    </citation>
    <scope>NUCLEOTIDE SEQUENCE [LARGE SCALE GENOMIC DNA]</scope>
    <source>
        <strain evidence="3 4">UBC 951</strain>
    </source>
</reference>
<dbReference type="InterPro" id="IPR045010">
    <property type="entry name" value="MDR_fam"/>
</dbReference>
<dbReference type="STRING" id="1037660.A0A066W3Z0"/>
<dbReference type="GeneID" id="25264182"/>
<dbReference type="InParanoid" id="A0A066W3Z0"/>
<accession>A0A066W3Z0</accession>
<dbReference type="HOGENOM" id="CLU_026673_29_2_1"/>
<dbReference type="OrthoDB" id="809632at2759"/>
<evidence type="ECO:0000313" key="4">
    <source>
        <dbReference type="Proteomes" id="UP000027361"/>
    </source>
</evidence>
<evidence type="ECO:0000259" key="2">
    <source>
        <dbReference type="SMART" id="SM00829"/>
    </source>
</evidence>
<dbReference type="PANTHER" id="PTHR43205:SF42">
    <property type="entry name" value="ALCOHOL DEHYDROGENASE, ZINC-CONTAINING (AFU_ORTHOLOGUE AFUA_7G04530)"/>
    <property type="match status" value="1"/>
</dbReference>
<dbReference type="InterPro" id="IPR011032">
    <property type="entry name" value="GroES-like_sf"/>
</dbReference>